<dbReference type="InterPro" id="IPR041921">
    <property type="entry name" value="NuoE_N"/>
</dbReference>
<comment type="cofactor">
    <cofactor evidence="6">
        <name>[2Fe-2S] cluster</name>
        <dbReference type="ChEBI" id="CHEBI:190135"/>
    </cofactor>
</comment>
<feature type="binding site" evidence="7">
    <location>
        <position position="131"/>
    </location>
    <ligand>
        <name>[2Fe-2S] cluster</name>
        <dbReference type="ChEBI" id="CHEBI:190135"/>
    </ligand>
</feature>
<evidence type="ECO:0000256" key="3">
    <source>
        <dbReference type="ARBA" id="ARBA00022723"/>
    </source>
</evidence>
<dbReference type="InterPro" id="IPR002023">
    <property type="entry name" value="NuoE-like"/>
</dbReference>
<keyword evidence="3 7" id="KW-0479">Metal-binding</keyword>
<feature type="binding site" evidence="7">
    <location>
        <position position="127"/>
    </location>
    <ligand>
        <name>[2Fe-2S] cluster</name>
        <dbReference type="ChEBI" id="CHEBI:190135"/>
    </ligand>
</feature>
<dbReference type="NCBIfam" id="NF005722">
    <property type="entry name" value="PRK07539.1-2"/>
    <property type="match status" value="1"/>
</dbReference>
<dbReference type="InterPro" id="IPR028431">
    <property type="entry name" value="NADP_DH_HndA-like"/>
</dbReference>
<dbReference type="SUPFAM" id="SSF52833">
    <property type="entry name" value="Thioredoxin-like"/>
    <property type="match status" value="1"/>
</dbReference>
<dbReference type="GO" id="GO:0046872">
    <property type="term" value="F:metal ion binding"/>
    <property type="evidence" value="ECO:0007669"/>
    <property type="project" value="UniProtKB-KW"/>
</dbReference>
<evidence type="ECO:0000256" key="4">
    <source>
        <dbReference type="ARBA" id="ARBA00023004"/>
    </source>
</evidence>
<comment type="caution">
    <text evidence="8">The sequence shown here is derived from an EMBL/GenBank/DDBJ whole genome shotgun (WGS) entry which is preliminary data.</text>
</comment>
<name>A0A8J6TMH3_9BACT</name>
<dbReference type="Gene3D" id="1.10.10.1590">
    <property type="entry name" value="NADH-quinone oxidoreductase subunit E"/>
    <property type="match status" value="1"/>
</dbReference>
<comment type="cofactor">
    <cofactor evidence="7">
        <name>[2Fe-2S] cluster</name>
        <dbReference type="ChEBI" id="CHEBI:190135"/>
    </cofactor>
    <text evidence="7">Binds 1 [2Fe-2S] cluster.</text>
</comment>
<dbReference type="GO" id="GO:0051537">
    <property type="term" value="F:2 iron, 2 sulfur cluster binding"/>
    <property type="evidence" value="ECO:0007669"/>
    <property type="project" value="UniProtKB-KW"/>
</dbReference>
<keyword evidence="2 7" id="KW-0001">2Fe-2S</keyword>
<dbReference type="Proteomes" id="UP000605201">
    <property type="component" value="Unassembled WGS sequence"/>
</dbReference>
<keyword evidence="8" id="KW-0560">Oxidoreductase</keyword>
<dbReference type="Gene3D" id="3.40.30.10">
    <property type="entry name" value="Glutaredoxin"/>
    <property type="match status" value="1"/>
</dbReference>
<dbReference type="EC" id="1.6.5.11" evidence="8"/>
<reference evidence="8 9" key="1">
    <citation type="submission" date="2020-08" db="EMBL/GenBank/DDBJ databases">
        <title>Bridging the membrane lipid divide: bacteria of the FCB group superphylum have the potential to synthesize archaeal ether lipids.</title>
        <authorList>
            <person name="Villanueva L."/>
            <person name="Von Meijenfeldt F.A.B."/>
            <person name="Westbye A.B."/>
            <person name="Yadav S."/>
            <person name="Hopmans E.C."/>
            <person name="Dutilh B.E."/>
            <person name="Sinninghe Damste J.S."/>
        </authorList>
    </citation>
    <scope>NUCLEOTIDE SEQUENCE [LARGE SCALE GENOMIC DNA]</scope>
    <source>
        <strain evidence="8">NIOZ-UU17</strain>
    </source>
</reference>
<dbReference type="AlphaFoldDB" id="A0A8J6TMH3"/>
<dbReference type="InterPro" id="IPR036249">
    <property type="entry name" value="Thioredoxin-like_sf"/>
</dbReference>
<organism evidence="8 9">
    <name type="scientific">Candidatus Desulfatibia vada</name>
    <dbReference type="NCBI Taxonomy" id="2841696"/>
    <lineage>
        <taxon>Bacteria</taxon>
        <taxon>Pseudomonadati</taxon>
        <taxon>Thermodesulfobacteriota</taxon>
        <taxon>Desulfobacteria</taxon>
        <taxon>Desulfobacterales</taxon>
        <taxon>Desulfobacterales incertae sedis</taxon>
        <taxon>Candidatus Desulfatibia</taxon>
    </lineage>
</organism>
<dbReference type="FunFam" id="1.10.10.1590:FF:000001">
    <property type="entry name" value="NADH-quinone oxidoreductase subunit E"/>
    <property type="match status" value="1"/>
</dbReference>
<keyword evidence="4 7" id="KW-0408">Iron</keyword>
<dbReference type="PANTHER" id="PTHR43342">
    <property type="entry name" value="NADH-QUINONE OXIDOREDUCTASE, E SUBUNIT"/>
    <property type="match status" value="1"/>
</dbReference>
<dbReference type="Pfam" id="PF01257">
    <property type="entry name" value="2Fe-2S_thioredx"/>
    <property type="match status" value="1"/>
</dbReference>
<evidence type="ECO:0000256" key="2">
    <source>
        <dbReference type="ARBA" id="ARBA00022714"/>
    </source>
</evidence>
<feature type="binding site" evidence="7">
    <location>
        <position position="91"/>
    </location>
    <ligand>
        <name>[2Fe-2S] cluster</name>
        <dbReference type="ChEBI" id="CHEBI:190135"/>
    </ligand>
</feature>
<dbReference type="GO" id="GO:0016491">
    <property type="term" value="F:oxidoreductase activity"/>
    <property type="evidence" value="ECO:0007669"/>
    <property type="project" value="UniProtKB-KW"/>
</dbReference>
<dbReference type="PIRSF" id="PIRSF000216">
    <property type="entry name" value="NADH_DH_24kDa"/>
    <property type="match status" value="1"/>
</dbReference>
<keyword evidence="5 7" id="KW-0411">Iron-sulfur</keyword>
<evidence type="ECO:0000313" key="8">
    <source>
        <dbReference type="EMBL" id="MBC8432561.1"/>
    </source>
</evidence>
<feature type="binding site" evidence="7">
    <location>
        <position position="86"/>
    </location>
    <ligand>
        <name>[2Fe-2S] cluster</name>
        <dbReference type="ChEBI" id="CHEBI:190135"/>
    </ligand>
</feature>
<proteinExistence type="inferred from homology"/>
<evidence type="ECO:0000313" key="9">
    <source>
        <dbReference type="Proteomes" id="UP000605201"/>
    </source>
</evidence>
<accession>A0A8J6TMH3</accession>
<evidence type="ECO:0000256" key="6">
    <source>
        <dbReference type="ARBA" id="ARBA00034078"/>
    </source>
</evidence>
<protein>
    <submittedName>
        <fullName evidence="8">NADH-quinone oxidoreductase subunit NuoE</fullName>
        <ecNumber evidence="8">1.6.5.11</ecNumber>
    </submittedName>
</protein>
<sequence length="178" mass="20071">MDQELLKAERAILKQIARKLTNFEKKRQNLIPILQMVQEELAYLSLEALNMVAGYLELPKSEIYGVATFYNQFRFQPPGKHPIKVCLGTACHVRAGDIILENFERKLKICDGETSDDREFSLERVACVGCCALAPVAVIGETVHGHMAPSKVEGLLLRIEIEKEMRARENQKNESGQS</sequence>
<comment type="similarity">
    <text evidence="1">Belongs to the complex I 24 kDa subunit family.</text>
</comment>
<gene>
    <name evidence="8" type="primary">nuoE</name>
    <name evidence="8" type="ORF">H8D96_11665</name>
</gene>
<dbReference type="CDD" id="cd03064">
    <property type="entry name" value="TRX_Fd_NuoE"/>
    <property type="match status" value="1"/>
</dbReference>
<evidence type="ECO:0000256" key="7">
    <source>
        <dbReference type="PIRSR" id="PIRSR000216-1"/>
    </source>
</evidence>
<dbReference type="EMBL" id="JACNIG010000232">
    <property type="protein sequence ID" value="MBC8432561.1"/>
    <property type="molecule type" value="Genomic_DNA"/>
</dbReference>
<evidence type="ECO:0000256" key="5">
    <source>
        <dbReference type="ARBA" id="ARBA00023014"/>
    </source>
</evidence>
<dbReference type="InterPro" id="IPR042128">
    <property type="entry name" value="NuoE_dom"/>
</dbReference>
<dbReference type="PANTHER" id="PTHR43342:SF1">
    <property type="entry name" value="BIFURCATING [FEFE] HYDROGENASE GAMMA SUBUNIT"/>
    <property type="match status" value="1"/>
</dbReference>
<evidence type="ECO:0000256" key="1">
    <source>
        <dbReference type="ARBA" id="ARBA00010643"/>
    </source>
</evidence>